<dbReference type="AlphaFoldDB" id="A0ABD0NCC1"/>
<comment type="caution">
    <text evidence="3">The sequence shown here is derived from an EMBL/GenBank/DDBJ whole genome shotgun (WGS) entry which is preliminary data.</text>
</comment>
<feature type="compositionally biased region" description="Low complexity" evidence="1">
    <location>
        <begin position="1"/>
        <end position="17"/>
    </location>
</feature>
<keyword evidence="2" id="KW-0472">Membrane</keyword>
<keyword evidence="2" id="KW-0812">Transmembrane</keyword>
<dbReference type="Proteomes" id="UP001529510">
    <property type="component" value="Unassembled WGS sequence"/>
</dbReference>
<keyword evidence="4" id="KW-1185">Reference proteome</keyword>
<feature type="transmembrane region" description="Helical" evidence="2">
    <location>
        <begin position="53"/>
        <end position="74"/>
    </location>
</feature>
<keyword evidence="2" id="KW-1133">Transmembrane helix</keyword>
<evidence type="ECO:0000313" key="4">
    <source>
        <dbReference type="Proteomes" id="UP001529510"/>
    </source>
</evidence>
<sequence>PEVTAPPTTETPSKPSTVNEESTVQTPNRPAGKSKQQLNIRAELEKRQGGKPLLNLVVIGMIFSLSLSIPPHYIL</sequence>
<evidence type="ECO:0000256" key="1">
    <source>
        <dbReference type="SAM" id="MobiDB-lite"/>
    </source>
</evidence>
<protein>
    <submittedName>
        <fullName evidence="3">Uncharacterized protein</fullName>
    </submittedName>
</protein>
<feature type="non-terminal residue" evidence="3">
    <location>
        <position position="1"/>
    </location>
</feature>
<accession>A0ABD0NCC1</accession>
<dbReference type="EMBL" id="JAMKFB020000023">
    <property type="protein sequence ID" value="KAL0157953.1"/>
    <property type="molecule type" value="Genomic_DNA"/>
</dbReference>
<organism evidence="3 4">
    <name type="scientific">Cirrhinus mrigala</name>
    <name type="common">Mrigala</name>
    <dbReference type="NCBI Taxonomy" id="683832"/>
    <lineage>
        <taxon>Eukaryota</taxon>
        <taxon>Metazoa</taxon>
        <taxon>Chordata</taxon>
        <taxon>Craniata</taxon>
        <taxon>Vertebrata</taxon>
        <taxon>Euteleostomi</taxon>
        <taxon>Actinopterygii</taxon>
        <taxon>Neopterygii</taxon>
        <taxon>Teleostei</taxon>
        <taxon>Ostariophysi</taxon>
        <taxon>Cypriniformes</taxon>
        <taxon>Cyprinidae</taxon>
        <taxon>Labeoninae</taxon>
        <taxon>Labeonini</taxon>
        <taxon>Cirrhinus</taxon>
    </lineage>
</organism>
<reference evidence="3 4" key="1">
    <citation type="submission" date="2024-05" db="EMBL/GenBank/DDBJ databases">
        <title>Genome sequencing and assembly of Indian major carp, Cirrhinus mrigala (Hamilton, 1822).</title>
        <authorList>
            <person name="Mohindra V."/>
            <person name="Chowdhury L.M."/>
            <person name="Lal K."/>
            <person name="Jena J.K."/>
        </authorList>
    </citation>
    <scope>NUCLEOTIDE SEQUENCE [LARGE SCALE GENOMIC DNA]</scope>
    <source>
        <strain evidence="3">CM1030</strain>
        <tissue evidence="3">Blood</tissue>
    </source>
</reference>
<feature type="non-terminal residue" evidence="3">
    <location>
        <position position="75"/>
    </location>
</feature>
<feature type="region of interest" description="Disordered" evidence="1">
    <location>
        <begin position="1"/>
        <end position="37"/>
    </location>
</feature>
<proteinExistence type="predicted"/>
<gene>
    <name evidence="3" type="ORF">M9458_046029</name>
</gene>
<evidence type="ECO:0000313" key="3">
    <source>
        <dbReference type="EMBL" id="KAL0157953.1"/>
    </source>
</evidence>
<name>A0ABD0NCC1_CIRMR</name>
<feature type="compositionally biased region" description="Polar residues" evidence="1">
    <location>
        <begin position="18"/>
        <end position="37"/>
    </location>
</feature>
<evidence type="ECO:0000256" key="2">
    <source>
        <dbReference type="SAM" id="Phobius"/>
    </source>
</evidence>